<organism evidence="1 2">
    <name type="scientific">Abeliophyllum distichum</name>
    <dbReference type="NCBI Taxonomy" id="126358"/>
    <lineage>
        <taxon>Eukaryota</taxon>
        <taxon>Viridiplantae</taxon>
        <taxon>Streptophyta</taxon>
        <taxon>Embryophyta</taxon>
        <taxon>Tracheophyta</taxon>
        <taxon>Spermatophyta</taxon>
        <taxon>Magnoliopsida</taxon>
        <taxon>eudicotyledons</taxon>
        <taxon>Gunneridae</taxon>
        <taxon>Pentapetalae</taxon>
        <taxon>asterids</taxon>
        <taxon>lamiids</taxon>
        <taxon>Lamiales</taxon>
        <taxon>Oleaceae</taxon>
        <taxon>Forsythieae</taxon>
        <taxon>Abeliophyllum</taxon>
    </lineage>
</organism>
<reference evidence="2" key="1">
    <citation type="submission" date="2024-07" db="EMBL/GenBank/DDBJ databases">
        <title>Two chromosome-level genome assemblies of Korean endemic species Abeliophyllum distichum and Forsythia ovata (Oleaceae).</title>
        <authorList>
            <person name="Jang H."/>
        </authorList>
    </citation>
    <scope>NUCLEOTIDE SEQUENCE [LARGE SCALE GENOMIC DNA]</scope>
</reference>
<evidence type="ECO:0000313" key="2">
    <source>
        <dbReference type="Proteomes" id="UP001604336"/>
    </source>
</evidence>
<sequence>MRQVPEICHCAQASGSEPHPSHQSMAFCQMENRFQRTPSYEKGRCQFTVVVVDYFTKWCEAEPLAKIMDDNTWKFVWKNIVCLFRITHSLVLDNSTQFTVNKFNSNYEELRIQMDFSSMTDSVQVP</sequence>
<gene>
    <name evidence="1" type="ORF">Adt_39550</name>
</gene>
<evidence type="ECO:0000313" key="1">
    <source>
        <dbReference type="EMBL" id="KAL2471414.1"/>
    </source>
</evidence>
<comment type="caution">
    <text evidence="1">The sequence shown here is derived from an EMBL/GenBank/DDBJ whole genome shotgun (WGS) entry which is preliminary data.</text>
</comment>
<dbReference type="PANTHER" id="PTHR37984">
    <property type="entry name" value="PROTEIN CBG26694"/>
    <property type="match status" value="1"/>
</dbReference>
<dbReference type="EMBL" id="JBFOLK010000012">
    <property type="protein sequence ID" value="KAL2471414.1"/>
    <property type="molecule type" value="Genomic_DNA"/>
</dbReference>
<accession>A0ABD1Q8G6</accession>
<dbReference type="AlphaFoldDB" id="A0ABD1Q8G6"/>
<dbReference type="Proteomes" id="UP001604336">
    <property type="component" value="Unassembled WGS sequence"/>
</dbReference>
<dbReference type="SUPFAM" id="SSF53098">
    <property type="entry name" value="Ribonuclease H-like"/>
    <property type="match status" value="1"/>
</dbReference>
<dbReference type="PANTHER" id="PTHR37984:SF5">
    <property type="entry name" value="PROTEIN NYNRIN-LIKE"/>
    <property type="match status" value="1"/>
</dbReference>
<protein>
    <submittedName>
        <fullName evidence="1">Pol polyprotein</fullName>
    </submittedName>
</protein>
<proteinExistence type="predicted"/>
<keyword evidence="2" id="KW-1185">Reference proteome</keyword>
<dbReference type="InterPro" id="IPR050951">
    <property type="entry name" value="Retrovirus_Pol_polyprotein"/>
</dbReference>
<dbReference type="InterPro" id="IPR012337">
    <property type="entry name" value="RNaseH-like_sf"/>
</dbReference>
<dbReference type="Gene3D" id="3.30.420.10">
    <property type="entry name" value="Ribonuclease H-like superfamily/Ribonuclease H"/>
    <property type="match status" value="1"/>
</dbReference>
<dbReference type="InterPro" id="IPR036397">
    <property type="entry name" value="RNaseH_sf"/>
</dbReference>
<name>A0ABD1Q8G6_9LAMI</name>